<dbReference type="RefSeq" id="WP_281893987.1">
    <property type="nucleotide sequence ID" value="NZ_BSDI01000007.1"/>
</dbReference>
<evidence type="ECO:0000313" key="3">
    <source>
        <dbReference type="Proteomes" id="UP001144280"/>
    </source>
</evidence>
<gene>
    <name evidence="2" type="ORF">Pa4123_19890</name>
</gene>
<keyword evidence="1" id="KW-0472">Membrane</keyword>
<keyword evidence="1" id="KW-1133">Transmembrane helix</keyword>
<feature type="transmembrane region" description="Helical" evidence="1">
    <location>
        <begin position="41"/>
        <end position="59"/>
    </location>
</feature>
<organism evidence="2 3">
    <name type="scientific">Phytohabitans aurantiacus</name>
    <dbReference type="NCBI Taxonomy" id="3016789"/>
    <lineage>
        <taxon>Bacteria</taxon>
        <taxon>Bacillati</taxon>
        <taxon>Actinomycetota</taxon>
        <taxon>Actinomycetes</taxon>
        <taxon>Micromonosporales</taxon>
        <taxon>Micromonosporaceae</taxon>
    </lineage>
</organism>
<dbReference type="EMBL" id="BSDI01000007">
    <property type="protein sequence ID" value="GLH96715.1"/>
    <property type="molecule type" value="Genomic_DNA"/>
</dbReference>
<evidence type="ECO:0000256" key="1">
    <source>
        <dbReference type="SAM" id="Phobius"/>
    </source>
</evidence>
<dbReference type="Proteomes" id="UP001144280">
    <property type="component" value="Unassembled WGS sequence"/>
</dbReference>
<keyword evidence="3" id="KW-1185">Reference proteome</keyword>
<sequence length="458" mass="48589">MTLDERVIKVLGDMADDLTPEPDPYDRVRARWRRRRRQRTAAASVGLVALVAAGAMTAVRVQGDNAPNLADESDSNWTHVQAWSERLYESPPRGGLAGDKMYLQALASAVAQQQPAGKYREVRVLFLDDIGPYRIALVALARTAPTPNFWTHASRWLVADRGATVDKLAADATRVGDALEPYVEMELSKGDAGAPVVQIALAAGDCDFESAPWPAVKDWQPEATGSYLARAPQDAKPEWWRVTCDGVMREEGPAPGWLAPEGITEAEYATALSGIRGVRDPVSARDEVMSANGHWGYEVTGLPKVIWQGRISGAGEDANGQMYDGTGTMAAAPAVGGGWRGELSIRYDAIDPVSNGVGSSVSFGTRTDPGDPSSVVVVRLHDTATLVVTPANANGVEVVRGDTVVAQVPAKDAAALLSIGVKPGDVVRARDAAGAVVGTVTVDDDPLPGVSASRWHLE</sequence>
<reference evidence="2" key="1">
    <citation type="submission" date="2022-12" db="EMBL/GenBank/DDBJ databases">
        <title>New Phytohabitans aurantiacus sp. RD004123 nov., an actinomycete isolated from soil.</title>
        <authorList>
            <person name="Triningsih D.W."/>
            <person name="Harunari E."/>
            <person name="Igarashi Y."/>
        </authorList>
    </citation>
    <scope>NUCLEOTIDE SEQUENCE</scope>
    <source>
        <strain evidence="2">RD004123</strain>
    </source>
</reference>
<protein>
    <submittedName>
        <fullName evidence="2">Uncharacterized protein</fullName>
    </submittedName>
</protein>
<accession>A0ABQ5QPY8</accession>
<keyword evidence="1" id="KW-0812">Transmembrane</keyword>
<comment type="caution">
    <text evidence="2">The sequence shown here is derived from an EMBL/GenBank/DDBJ whole genome shotgun (WGS) entry which is preliminary data.</text>
</comment>
<proteinExistence type="predicted"/>
<name>A0ABQ5QPY8_9ACTN</name>
<evidence type="ECO:0000313" key="2">
    <source>
        <dbReference type="EMBL" id="GLH96715.1"/>
    </source>
</evidence>